<dbReference type="Proteomes" id="UP001249851">
    <property type="component" value="Unassembled WGS sequence"/>
</dbReference>
<comment type="caution">
    <text evidence="2">The sequence shown here is derived from an EMBL/GenBank/DDBJ whole genome shotgun (WGS) entry which is preliminary data.</text>
</comment>
<dbReference type="AlphaFoldDB" id="A0AAD9UXC0"/>
<sequence>MEGHRMDIPHDCPDEMYELMCLCWQHSPDDRPSFGDLEPTFEDEYLDPEVKLLPSPSSLTSEDRMNFPLPPLPQDEIELDTFHALADPEAEEKQKFIVLDSPKKKRSDRVDSELEKVRKDTLEREKDGREGSFFSDKEQLRSYDEDRDICERNSGVFDLPIAPEPSNAHTLEVPPQETGYYDDKRPPPQEGVQCKTGNGFLSRQLSNRYVLVSYFVSNNEVYLVLFSALPSMLGGE</sequence>
<dbReference type="Pfam" id="PF07714">
    <property type="entry name" value="PK_Tyr_Ser-Thr"/>
    <property type="match status" value="1"/>
</dbReference>
<proteinExistence type="predicted"/>
<evidence type="ECO:0000259" key="1">
    <source>
        <dbReference type="Pfam" id="PF07714"/>
    </source>
</evidence>
<dbReference type="GO" id="GO:0043235">
    <property type="term" value="C:receptor complex"/>
    <property type="evidence" value="ECO:0007669"/>
    <property type="project" value="TreeGrafter"/>
</dbReference>
<dbReference type="GO" id="GO:0004714">
    <property type="term" value="F:transmembrane receptor protein tyrosine kinase activity"/>
    <property type="evidence" value="ECO:0007669"/>
    <property type="project" value="TreeGrafter"/>
</dbReference>
<dbReference type="GO" id="GO:0007169">
    <property type="term" value="P:cell surface receptor protein tyrosine kinase signaling pathway"/>
    <property type="evidence" value="ECO:0007669"/>
    <property type="project" value="TreeGrafter"/>
</dbReference>
<dbReference type="InterPro" id="IPR001245">
    <property type="entry name" value="Ser-Thr/Tyr_kinase_cat_dom"/>
</dbReference>
<dbReference type="Gene3D" id="1.10.510.10">
    <property type="entry name" value="Transferase(Phosphotransferase) domain 1"/>
    <property type="match status" value="1"/>
</dbReference>
<keyword evidence="3" id="KW-1185">Reference proteome</keyword>
<protein>
    <submittedName>
        <fullName evidence="2">Tyrosine-protein kinase SRK3</fullName>
    </submittedName>
</protein>
<dbReference type="EMBL" id="JARQWQ010000078">
    <property type="protein sequence ID" value="KAK2553366.1"/>
    <property type="molecule type" value="Genomic_DNA"/>
</dbReference>
<dbReference type="SUPFAM" id="SSF56112">
    <property type="entry name" value="Protein kinase-like (PK-like)"/>
    <property type="match status" value="1"/>
</dbReference>
<accession>A0AAD9UXC0</accession>
<evidence type="ECO:0000313" key="3">
    <source>
        <dbReference type="Proteomes" id="UP001249851"/>
    </source>
</evidence>
<organism evidence="2 3">
    <name type="scientific">Acropora cervicornis</name>
    <name type="common">Staghorn coral</name>
    <dbReference type="NCBI Taxonomy" id="6130"/>
    <lineage>
        <taxon>Eukaryota</taxon>
        <taxon>Metazoa</taxon>
        <taxon>Cnidaria</taxon>
        <taxon>Anthozoa</taxon>
        <taxon>Hexacorallia</taxon>
        <taxon>Scleractinia</taxon>
        <taxon>Astrocoeniina</taxon>
        <taxon>Acroporidae</taxon>
        <taxon>Acropora</taxon>
    </lineage>
</organism>
<keyword evidence="2" id="KW-0808">Transferase</keyword>
<keyword evidence="2" id="KW-0418">Kinase</keyword>
<reference evidence="2" key="2">
    <citation type="journal article" date="2023" name="Science">
        <title>Genomic signatures of disease resistance in endangered staghorn corals.</title>
        <authorList>
            <person name="Vollmer S.V."/>
            <person name="Selwyn J.D."/>
            <person name="Despard B.A."/>
            <person name="Roesel C.L."/>
        </authorList>
    </citation>
    <scope>NUCLEOTIDE SEQUENCE</scope>
    <source>
        <strain evidence="2">K2</strain>
    </source>
</reference>
<dbReference type="GO" id="GO:0005886">
    <property type="term" value="C:plasma membrane"/>
    <property type="evidence" value="ECO:0007669"/>
    <property type="project" value="TreeGrafter"/>
</dbReference>
<dbReference type="PANTHER" id="PTHR24416:SF611">
    <property type="entry name" value="TYROSINE-PROTEIN KINASE TRANSMEMBRANE RECEPTOR ROR"/>
    <property type="match status" value="1"/>
</dbReference>
<evidence type="ECO:0000313" key="2">
    <source>
        <dbReference type="EMBL" id="KAK2553366.1"/>
    </source>
</evidence>
<feature type="domain" description="Serine-threonine/tyrosine-protein kinase catalytic" evidence="1">
    <location>
        <begin position="2"/>
        <end position="38"/>
    </location>
</feature>
<dbReference type="PANTHER" id="PTHR24416">
    <property type="entry name" value="TYROSINE-PROTEIN KINASE RECEPTOR"/>
    <property type="match status" value="1"/>
</dbReference>
<dbReference type="InterPro" id="IPR011009">
    <property type="entry name" value="Kinase-like_dom_sf"/>
</dbReference>
<gene>
    <name evidence="2" type="ORF">P5673_025340</name>
</gene>
<name>A0AAD9UXC0_ACRCE</name>
<dbReference type="InterPro" id="IPR050122">
    <property type="entry name" value="RTK"/>
</dbReference>
<reference evidence="2" key="1">
    <citation type="journal article" date="2023" name="G3 (Bethesda)">
        <title>Whole genome assembly and annotation of the endangered Caribbean coral Acropora cervicornis.</title>
        <authorList>
            <person name="Selwyn J.D."/>
            <person name="Vollmer S.V."/>
        </authorList>
    </citation>
    <scope>NUCLEOTIDE SEQUENCE</scope>
    <source>
        <strain evidence="2">K2</strain>
    </source>
</reference>